<gene>
    <name evidence="2" type="ORF">EV420DRAFT_1211735</name>
</gene>
<feature type="region of interest" description="Disordered" evidence="1">
    <location>
        <begin position="213"/>
        <end position="239"/>
    </location>
</feature>
<sequence>MEDDLTDSLEGQESQDRGESSSSSGQELEKSESGQELTESSVKSGQESENLDLGRQSFTPESGQGPPESISEQELEESSSNSGRELEKQDLEQQSFKEPQQEPKESSSELFDGESSLNARQGQEDLDLDFELTEPSSERDFKEARSNSGQEKHEESEEPNESVPEPSPIPESNDSGEILSLCKALEAFRIPPPCSSFHASLGKAHFIAAGGSKRTAGSNNVASSSTQERTFTRVCSTPR</sequence>
<evidence type="ECO:0000313" key="3">
    <source>
        <dbReference type="Proteomes" id="UP001175211"/>
    </source>
</evidence>
<name>A0AA39J8Y7_ARMTA</name>
<feature type="compositionally biased region" description="Polar residues" evidence="1">
    <location>
        <begin position="215"/>
        <end position="239"/>
    </location>
</feature>
<proteinExistence type="predicted"/>
<evidence type="ECO:0000313" key="2">
    <source>
        <dbReference type="EMBL" id="KAK0438337.1"/>
    </source>
</evidence>
<evidence type="ECO:0000256" key="1">
    <source>
        <dbReference type="SAM" id="MobiDB-lite"/>
    </source>
</evidence>
<feature type="region of interest" description="Disordered" evidence="1">
    <location>
        <begin position="1"/>
        <end position="176"/>
    </location>
</feature>
<dbReference type="AlphaFoldDB" id="A0AA39J8Y7"/>
<organism evidence="2 3">
    <name type="scientific">Armillaria tabescens</name>
    <name type="common">Ringless honey mushroom</name>
    <name type="synonym">Agaricus tabescens</name>
    <dbReference type="NCBI Taxonomy" id="1929756"/>
    <lineage>
        <taxon>Eukaryota</taxon>
        <taxon>Fungi</taxon>
        <taxon>Dikarya</taxon>
        <taxon>Basidiomycota</taxon>
        <taxon>Agaricomycotina</taxon>
        <taxon>Agaricomycetes</taxon>
        <taxon>Agaricomycetidae</taxon>
        <taxon>Agaricales</taxon>
        <taxon>Marasmiineae</taxon>
        <taxon>Physalacriaceae</taxon>
        <taxon>Desarmillaria</taxon>
    </lineage>
</organism>
<dbReference type="EMBL" id="JAUEPS010000098">
    <property type="protein sequence ID" value="KAK0438337.1"/>
    <property type="molecule type" value="Genomic_DNA"/>
</dbReference>
<keyword evidence="3" id="KW-1185">Reference proteome</keyword>
<feature type="compositionally biased region" description="Basic and acidic residues" evidence="1">
    <location>
        <begin position="136"/>
        <end position="155"/>
    </location>
</feature>
<feature type="compositionally biased region" description="Polar residues" evidence="1">
    <location>
        <begin position="37"/>
        <end position="48"/>
    </location>
</feature>
<dbReference type="Proteomes" id="UP001175211">
    <property type="component" value="Unassembled WGS sequence"/>
</dbReference>
<reference evidence="2" key="1">
    <citation type="submission" date="2023-06" db="EMBL/GenBank/DDBJ databases">
        <authorList>
            <consortium name="Lawrence Berkeley National Laboratory"/>
            <person name="Ahrendt S."/>
            <person name="Sahu N."/>
            <person name="Indic B."/>
            <person name="Wong-Bajracharya J."/>
            <person name="Merenyi Z."/>
            <person name="Ke H.-M."/>
            <person name="Monk M."/>
            <person name="Kocsube S."/>
            <person name="Drula E."/>
            <person name="Lipzen A."/>
            <person name="Balint B."/>
            <person name="Henrissat B."/>
            <person name="Andreopoulos B."/>
            <person name="Martin F.M."/>
            <person name="Harder C.B."/>
            <person name="Rigling D."/>
            <person name="Ford K.L."/>
            <person name="Foster G.D."/>
            <person name="Pangilinan J."/>
            <person name="Papanicolaou A."/>
            <person name="Barry K."/>
            <person name="LaButti K."/>
            <person name="Viragh M."/>
            <person name="Koriabine M."/>
            <person name="Yan M."/>
            <person name="Riley R."/>
            <person name="Champramary S."/>
            <person name="Plett K.L."/>
            <person name="Tsai I.J."/>
            <person name="Slot J."/>
            <person name="Sipos G."/>
            <person name="Plett J."/>
            <person name="Nagy L.G."/>
            <person name="Grigoriev I.V."/>
        </authorList>
    </citation>
    <scope>NUCLEOTIDE SEQUENCE</scope>
    <source>
        <strain evidence="2">CCBAS 213</strain>
    </source>
</reference>
<dbReference type="RefSeq" id="XP_060322907.1">
    <property type="nucleotide sequence ID" value="XM_060466378.1"/>
</dbReference>
<accession>A0AA39J8Y7</accession>
<comment type="caution">
    <text evidence="2">The sequence shown here is derived from an EMBL/GenBank/DDBJ whole genome shotgun (WGS) entry which is preliminary data.</text>
</comment>
<dbReference type="GeneID" id="85349926"/>
<protein>
    <submittedName>
        <fullName evidence="2">Uncharacterized protein</fullName>
    </submittedName>
</protein>